<comment type="caution">
    <text evidence="2">The sequence shown here is derived from an EMBL/GenBank/DDBJ whole genome shotgun (WGS) entry which is preliminary data.</text>
</comment>
<proteinExistence type="predicted"/>
<feature type="non-terminal residue" evidence="2">
    <location>
        <position position="57"/>
    </location>
</feature>
<evidence type="ECO:0000313" key="2">
    <source>
        <dbReference type="EMBL" id="KAG0447760.1"/>
    </source>
</evidence>
<sequence>ESRKTIGTRNHMEESRKPLNNGDYMGVRVVAYRGGNLWSLHNNKVDVLLKDVSPKKP</sequence>
<gene>
    <name evidence="2" type="ORF">HPP92_028158</name>
</gene>
<reference evidence="2 3" key="1">
    <citation type="journal article" date="2020" name="Nat. Food">
        <title>A phased Vanilla planifolia genome enables genetic improvement of flavour and production.</title>
        <authorList>
            <person name="Hasing T."/>
            <person name="Tang H."/>
            <person name="Brym M."/>
            <person name="Khazi F."/>
            <person name="Huang T."/>
            <person name="Chambers A.H."/>
        </authorList>
    </citation>
    <scope>NUCLEOTIDE SEQUENCE [LARGE SCALE GENOMIC DNA]</scope>
    <source>
        <tissue evidence="2">Leaf</tissue>
    </source>
</reference>
<accession>A0A835U4P8</accession>
<organism evidence="2 3">
    <name type="scientific">Vanilla planifolia</name>
    <name type="common">Vanilla</name>
    <dbReference type="NCBI Taxonomy" id="51239"/>
    <lineage>
        <taxon>Eukaryota</taxon>
        <taxon>Viridiplantae</taxon>
        <taxon>Streptophyta</taxon>
        <taxon>Embryophyta</taxon>
        <taxon>Tracheophyta</taxon>
        <taxon>Spermatophyta</taxon>
        <taxon>Magnoliopsida</taxon>
        <taxon>Liliopsida</taxon>
        <taxon>Asparagales</taxon>
        <taxon>Orchidaceae</taxon>
        <taxon>Vanilloideae</taxon>
        <taxon>Vanilleae</taxon>
        <taxon>Vanilla</taxon>
    </lineage>
</organism>
<evidence type="ECO:0000256" key="1">
    <source>
        <dbReference type="SAM" id="MobiDB-lite"/>
    </source>
</evidence>
<protein>
    <submittedName>
        <fullName evidence="2">Uncharacterized protein</fullName>
    </submittedName>
</protein>
<feature type="region of interest" description="Disordered" evidence="1">
    <location>
        <begin position="1"/>
        <end position="20"/>
    </location>
</feature>
<name>A0A835U4P8_VANPL</name>
<dbReference type="Proteomes" id="UP000639772">
    <property type="component" value="Unassembled WGS sequence"/>
</dbReference>
<evidence type="ECO:0000313" key="3">
    <source>
        <dbReference type="Proteomes" id="UP000639772"/>
    </source>
</evidence>
<dbReference type="EMBL" id="JADCNM010000418">
    <property type="protein sequence ID" value="KAG0447760.1"/>
    <property type="molecule type" value="Genomic_DNA"/>
</dbReference>
<dbReference type="AlphaFoldDB" id="A0A835U4P8"/>